<dbReference type="GO" id="GO:0006261">
    <property type="term" value="P:DNA-templated DNA replication"/>
    <property type="evidence" value="ECO:0007669"/>
    <property type="project" value="InterPro"/>
</dbReference>
<dbReference type="Gene3D" id="3.30.420.10">
    <property type="entry name" value="Ribonuclease H-like superfamily/Ribonuclease H"/>
    <property type="match status" value="1"/>
</dbReference>
<dbReference type="PANTHER" id="PTHR10133:SF27">
    <property type="entry name" value="DNA POLYMERASE NU"/>
    <property type="match status" value="1"/>
</dbReference>
<evidence type="ECO:0000256" key="4">
    <source>
        <dbReference type="ARBA" id="ARBA00022705"/>
    </source>
</evidence>
<sequence length="610" mass="67539">MKAINYDINGSEVRINVVESEDDLPEFRRFVVNNRRALGFDTETDGLSWWEDGFRIRLAQFGNAHESYVLPVERGGLFQEDAIKAVGWVETLAMQNGTFDVLCMDRVWGVPAETVFPRLIDSRIVAHLVDSRGRKDGGIGHSLEELTRHYVSATVADEVKASMTVIAKELGVRKSEIWPVIPLEHEGFNLYAGMDPILAYRLVKLLQPKIPTTARKILRYEHDLAAACAYMVRRGIKADVPYIEECAAELASTEHQYKNIAAKLGLENINSPKQVGAAVISRGIIPTETTPTGQPKVDDHLLKAHLDDPLCEAIYRGKKAAKARATWFDNALANRDAEDRLHADIRSMGARTARMAISGAIPAQTFPSGDSLVRRGFIADPGMVICAVDYKAQELRVLAALSGDKAMKKAFREEADLHQITADAAEVDRKTGKMTNFLTVYGGGPAALMSQAGVTREVAERAIKGFFKVFPGVEQYSEELQREARRKGYITTNTGRRLYVDKRRPYAALNYAVQSASRDVTGRAILRLMEAGFGEFMLLPVHDEVIFQFPEEHALRATEKAAQIMKETLSGVLIDTDVSVYGKSWGCGYMAVGQVCDLCGVIHNEMELAA</sequence>
<proteinExistence type="inferred from homology"/>
<comment type="similarity">
    <text evidence="1">Belongs to the DNA polymerase type-A family.</text>
</comment>
<dbReference type="InterPro" id="IPR043502">
    <property type="entry name" value="DNA/RNA_pol_sf"/>
</dbReference>
<gene>
    <name evidence="7" type="ORF">SMD11_1219</name>
</gene>
<dbReference type="SMART" id="SM00482">
    <property type="entry name" value="POLAc"/>
    <property type="match status" value="1"/>
</dbReference>
<dbReference type="KEGG" id="salj:SMD11_1219"/>
<evidence type="ECO:0000256" key="5">
    <source>
        <dbReference type="ARBA" id="ARBA00049244"/>
    </source>
</evidence>
<dbReference type="GO" id="GO:0003677">
    <property type="term" value="F:DNA binding"/>
    <property type="evidence" value="ECO:0007669"/>
    <property type="project" value="InterPro"/>
</dbReference>
<dbReference type="Gene3D" id="1.20.1060.10">
    <property type="entry name" value="Taq DNA Polymerase, Chain T, domain 4"/>
    <property type="match status" value="1"/>
</dbReference>
<dbReference type="SUPFAM" id="SSF53098">
    <property type="entry name" value="Ribonuclease H-like"/>
    <property type="match status" value="1"/>
</dbReference>
<dbReference type="InterPro" id="IPR002562">
    <property type="entry name" value="3'-5'_exonuclease_dom"/>
</dbReference>
<dbReference type="Gene3D" id="1.10.150.20">
    <property type="entry name" value="5' to 3' exonuclease, C-terminal subdomain"/>
    <property type="match status" value="1"/>
</dbReference>
<dbReference type="Pfam" id="PF01612">
    <property type="entry name" value="DNA_pol_A_exo1"/>
    <property type="match status" value="1"/>
</dbReference>
<keyword evidence="4" id="KW-0235">DNA replication</keyword>
<dbReference type="RefSeq" id="WP_087925423.1">
    <property type="nucleotide sequence ID" value="NZ_CP021744.1"/>
</dbReference>
<evidence type="ECO:0000259" key="6">
    <source>
        <dbReference type="SMART" id="SM00482"/>
    </source>
</evidence>
<dbReference type="Pfam" id="PF00476">
    <property type="entry name" value="DNA_pol_A"/>
    <property type="match status" value="1"/>
</dbReference>
<reference evidence="7 8" key="1">
    <citation type="submission" date="2017-06" db="EMBL/GenBank/DDBJ databases">
        <title>Streptomyces albireticuli Genome sequencing and assembly.</title>
        <authorList>
            <person name="Wang Y."/>
            <person name="Du B."/>
            <person name="Ding Y."/>
            <person name="Liu H."/>
            <person name="Hou Q."/>
            <person name="Liu K."/>
            <person name="Yao L."/>
            <person name="Wang C."/>
        </authorList>
    </citation>
    <scope>NUCLEOTIDE SEQUENCE [LARGE SCALE GENOMIC DNA]</scope>
    <source>
        <strain evidence="7 8">MDJK11</strain>
    </source>
</reference>
<dbReference type="InterPro" id="IPR036397">
    <property type="entry name" value="RNaseH_sf"/>
</dbReference>
<dbReference type="PRINTS" id="PR00868">
    <property type="entry name" value="DNAPOLI"/>
</dbReference>
<evidence type="ECO:0000256" key="1">
    <source>
        <dbReference type="ARBA" id="ARBA00007705"/>
    </source>
</evidence>
<dbReference type="InterPro" id="IPR001098">
    <property type="entry name" value="DNA-dir_DNA_pol_A_palm_dom"/>
</dbReference>
<dbReference type="GO" id="GO:0003887">
    <property type="term" value="F:DNA-directed DNA polymerase activity"/>
    <property type="evidence" value="ECO:0007669"/>
    <property type="project" value="UniProtKB-EC"/>
</dbReference>
<dbReference type="OrthoDB" id="5196455at2"/>
<dbReference type="Proteomes" id="UP000195755">
    <property type="component" value="Chromosome"/>
</dbReference>
<dbReference type="AlphaFoldDB" id="A0A1Z2KXY1"/>
<evidence type="ECO:0000256" key="3">
    <source>
        <dbReference type="ARBA" id="ARBA00020311"/>
    </source>
</evidence>
<feature type="domain" description="DNA-directed DNA polymerase family A palm" evidence="6">
    <location>
        <begin position="370"/>
        <end position="553"/>
    </location>
</feature>
<dbReference type="Gene3D" id="3.30.70.370">
    <property type="match status" value="1"/>
</dbReference>
<dbReference type="GO" id="GO:0008408">
    <property type="term" value="F:3'-5' exonuclease activity"/>
    <property type="evidence" value="ECO:0007669"/>
    <property type="project" value="InterPro"/>
</dbReference>
<dbReference type="SUPFAM" id="SSF56672">
    <property type="entry name" value="DNA/RNA polymerases"/>
    <property type="match status" value="1"/>
</dbReference>
<comment type="catalytic activity">
    <reaction evidence="5">
        <text>DNA(n) + a 2'-deoxyribonucleoside 5'-triphosphate = DNA(n+1) + diphosphate</text>
        <dbReference type="Rhea" id="RHEA:22508"/>
        <dbReference type="Rhea" id="RHEA-COMP:17339"/>
        <dbReference type="Rhea" id="RHEA-COMP:17340"/>
        <dbReference type="ChEBI" id="CHEBI:33019"/>
        <dbReference type="ChEBI" id="CHEBI:61560"/>
        <dbReference type="ChEBI" id="CHEBI:173112"/>
        <dbReference type="EC" id="2.7.7.7"/>
    </reaction>
</comment>
<accession>A0A1Z2KXY1</accession>
<dbReference type="EC" id="2.7.7.7" evidence="2"/>
<organism evidence="7 8">
    <name type="scientific">Streptomyces albireticuli</name>
    <dbReference type="NCBI Taxonomy" id="1940"/>
    <lineage>
        <taxon>Bacteria</taxon>
        <taxon>Bacillati</taxon>
        <taxon>Actinomycetota</taxon>
        <taxon>Actinomycetes</taxon>
        <taxon>Kitasatosporales</taxon>
        <taxon>Streptomycetaceae</taxon>
        <taxon>Streptomyces</taxon>
    </lineage>
</organism>
<dbReference type="InterPro" id="IPR002298">
    <property type="entry name" value="DNA_polymerase_A"/>
</dbReference>
<evidence type="ECO:0000313" key="7">
    <source>
        <dbReference type="EMBL" id="ARZ66880.1"/>
    </source>
</evidence>
<protein>
    <recommendedName>
        <fullName evidence="3">DNA polymerase I</fullName>
        <ecNumber evidence="2">2.7.7.7</ecNumber>
    </recommendedName>
</protein>
<evidence type="ECO:0000313" key="8">
    <source>
        <dbReference type="Proteomes" id="UP000195755"/>
    </source>
</evidence>
<name>A0A1Z2KXY1_9ACTN</name>
<dbReference type="GO" id="GO:0006302">
    <property type="term" value="P:double-strand break repair"/>
    <property type="evidence" value="ECO:0007669"/>
    <property type="project" value="TreeGrafter"/>
</dbReference>
<evidence type="ECO:0000256" key="2">
    <source>
        <dbReference type="ARBA" id="ARBA00012417"/>
    </source>
</evidence>
<dbReference type="PANTHER" id="PTHR10133">
    <property type="entry name" value="DNA POLYMERASE I"/>
    <property type="match status" value="1"/>
</dbReference>
<dbReference type="InterPro" id="IPR012337">
    <property type="entry name" value="RNaseH-like_sf"/>
</dbReference>
<dbReference type="EMBL" id="CP021744">
    <property type="protein sequence ID" value="ARZ66880.1"/>
    <property type="molecule type" value="Genomic_DNA"/>
</dbReference>